<dbReference type="InterPro" id="IPR043216">
    <property type="entry name" value="PAP-like"/>
</dbReference>
<dbReference type="OrthoDB" id="8907274at2759"/>
<dbReference type="InterPro" id="IPR036938">
    <property type="entry name" value="PAP2/HPO_sf"/>
</dbReference>
<evidence type="ECO:0000256" key="6">
    <source>
        <dbReference type="SAM" id="Phobius"/>
    </source>
</evidence>
<feature type="transmembrane region" description="Helical" evidence="6">
    <location>
        <begin position="285"/>
        <end position="303"/>
    </location>
</feature>
<organism evidence="8 9">
    <name type="scientific">Rhizodiscina lignyota</name>
    <dbReference type="NCBI Taxonomy" id="1504668"/>
    <lineage>
        <taxon>Eukaryota</taxon>
        <taxon>Fungi</taxon>
        <taxon>Dikarya</taxon>
        <taxon>Ascomycota</taxon>
        <taxon>Pezizomycotina</taxon>
        <taxon>Dothideomycetes</taxon>
        <taxon>Pleosporomycetidae</taxon>
        <taxon>Aulographales</taxon>
        <taxon>Rhizodiscinaceae</taxon>
        <taxon>Rhizodiscina</taxon>
    </lineage>
</organism>
<comment type="similarity">
    <text evidence="2">Belongs to the PA-phosphatase related phosphoesterase family.</text>
</comment>
<evidence type="ECO:0000256" key="3">
    <source>
        <dbReference type="ARBA" id="ARBA00022692"/>
    </source>
</evidence>
<evidence type="ECO:0000256" key="2">
    <source>
        <dbReference type="ARBA" id="ARBA00008816"/>
    </source>
</evidence>
<evidence type="ECO:0000256" key="5">
    <source>
        <dbReference type="ARBA" id="ARBA00023136"/>
    </source>
</evidence>
<reference evidence="8" key="1">
    <citation type="journal article" date="2020" name="Stud. Mycol.">
        <title>101 Dothideomycetes genomes: a test case for predicting lifestyles and emergence of pathogens.</title>
        <authorList>
            <person name="Haridas S."/>
            <person name="Albert R."/>
            <person name="Binder M."/>
            <person name="Bloem J."/>
            <person name="Labutti K."/>
            <person name="Salamov A."/>
            <person name="Andreopoulos B."/>
            <person name="Baker S."/>
            <person name="Barry K."/>
            <person name="Bills G."/>
            <person name="Bluhm B."/>
            <person name="Cannon C."/>
            <person name="Castanera R."/>
            <person name="Culley D."/>
            <person name="Daum C."/>
            <person name="Ezra D."/>
            <person name="Gonzalez J."/>
            <person name="Henrissat B."/>
            <person name="Kuo A."/>
            <person name="Liang C."/>
            <person name="Lipzen A."/>
            <person name="Lutzoni F."/>
            <person name="Magnuson J."/>
            <person name="Mondo S."/>
            <person name="Nolan M."/>
            <person name="Ohm R."/>
            <person name="Pangilinan J."/>
            <person name="Park H.-J."/>
            <person name="Ramirez L."/>
            <person name="Alfaro M."/>
            <person name="Sun H."/>
            <person name="Tritt A."/>
            <person name="Yoshinaga Y."/>
            <person name="Zwiers L.-H."/>
            <person name="Turgeon B."/>
            <person name="Goodwin S."/>
            <person name="Spatafora J."/>
            <person name="Crous P."/>
            <person name="Grigoriev I."/>
        </authorList>
    </citation>
    <scope>NUCLEOTIDE SEQUENCE</scope>
    <source>
        <strain evidence="8">CBS 133067</strain>
    </source>
</reference>
<keyword evidence="4 6" id="KW-1133">Transmembrane helix</keyword>
<feature type="domain" description="Phosphatidic acid phosphatase type 2/haloperoxidase" evidence="7">
    <location>
        <begin position="98"/>
        <end position="305"/>
    </location>
</feature>
<feature type="transmembrane region" description="Helical" evidence="6">
    <location>
        <begin position="55"/>
        <end position="76"/>
    </location>
</feature>
<accession>A0A9P4ILB3</accession>
<dbReference type="InterPro" id="IPR000326">
    <property type="entry name" value="PAP2/HPO"/>
</dbReference>
<dbReference type="GO" id="GO:0016020">
    <property type="term" value="C:membrane"/>
    <property type="evidence" value="ECO:0007669"/>
    <property type="project" value="UniProtKB-SubCell"/>
</dbReference>
<evidence type="ECO:0000259" key="7">
    <source>
        <dbReference type="Pfam" id="PF01569"/>
    </source>
</evidence>
<protein>
    <recommendedName>
        <fullName evidence="7">Phosphatidic acid phosphatase type 2/haloperoxidase domain-containing protein</fullName>
    </recommendedName>
</protein>
<evidence type="ECO:0000313" key="9">
    <source>
        <dbReference type="Proteomes" id="UP000799772"/>
    </source>
</evidence>
<dbReference type="GO" id="GO:0006644">
    <property type="term" value="P:phospholipid metabolic process"/>
    <property type="evidence" value="ECO:0007669"/>
    <property type="project" value="InterPro"/>
</dbReference>
<dbReference type="PANTHER" id="PTHR10165:SF154">
    <property type="entry name" value="PAP2 DOMAIN PROTEIN (AFU_ORTHOLOGUE AFUA_1G09730)"/>
    <property type="match status" value="1"/>
</dbReference>
<evidence type="ECO:0000256" key="1">
    <source>
        <dbReference type="ARBA" id="ARBA00004141"/>
    </source>
</evidence>
<sequence>MASRKIVLSYVADWLLIFIAIVVALALSAVNPDYHTFSVLDLSISYPFRAAKVPLGLFIFLVIIVPVGFIIVLSLFVPGRPVSRQIWRQRLWEMNAGLLGIGVSFATTTIVFTQVKNLTGKPRPNFLELCQPDVRNITAHTVGGFGHSLSPLWVMVNLEICQQPDKNKLNDGFRSFPSGYTSGDDYLLMCCPVAFAGLWYLSLWLSSKFNVTIPSGSTRQEHIQNDETVEPLVAVDEASESRSVPQEQPTAGPLYLLFLPYIPLGLAIFIGGTRYFDFRNHGFDVLAGAAVGVVTAWFGFRWYHRPTSAGSRAAWSPRSD</sequence>
<feature type="transmembrane region" description="Helical" evidence="6">
    <location>
        <begin position="7"/>
        <end position="30"/>
    </location>
</feature>
<keyword evidence="5 6" id="KW-0472">Membrane</keyword>
<dbReference type="GO" id="GO:0008195">
    <property type="term" value="F:phosphatidate phosphatase activity"/>
    <property type="evidence" value="ECO:0007669"/>
    <property type="project" value="TreeGrafter"/>
</dbReference>
<feature type="transmembrane region" description="Helical" evidence="6">
    <location>
        <begin position="96"/>
        <end position="115"/>
    </location>
</feature>
<dbReference type="CDD" id="cd03390">
    <property type="entry name" value="PAP2_containing_1_like"/>
    <property type="match status" value="1"/>
</dbReference>
<keyword evidence="3 6" id="KW-0812">Transmembrane</keyword>
<proteinExistence type="inferred from homology"/>
<dbReference type="AlphaFoldDB" id="A0A9P4ILB3"/>
<dbReference type="Pfam" id="PF01569">
    <property type="entry name" value="PAP2"/>
    <property type="match status" value="1"/>
</dbReference>
<comment type="subcellular location">
    <subcellularLocation>
        <location evidence="1">Membrane</location>
        <topology evidence="1">Multi-pass membrane protein</topology>
    </subcellularLocation>
</comment>
<dbReference type="Gene3D" id="1.20.144.10">
    <property type="entry name" value="Phosphatidic acid phosphatase type 2/haloperoxidase"/>
    <property type="match status" value="1"/>
</dbReference>
<dbReference type="Proteomes" id="UP000799772">
    <property type="component" value="Unassembled WGS sequence"/>
</dbReference>
<evidence type="ECO:0000313" key="8">
    <source>
        <dbReference type="EMBL" id="KAF2101340.1"/>
    </source>
</evidence>
<dbReference type="GO" id="GO:0046839">
    <property type="term" value="P:phospholipid dephosphorylation"/>
    <property type="evidence" value="ECO:0007669"/>
    <property type="project" value="TreeGrafter"/>
</dbReference>
<feature type="transmembrane region" description="Helical" evidence="6">
    <location>
        <begin position="186"/>
        <end position="205"/>
    </location>
</feature>
<gene>
    <name evidence="8" type="ORF">NA57DRAFT_34254</name>
</gene>
<dbReference type="PANTHER" id="PTHR10165">
    <property type="entry name" value="LIPID PHOSPHATE PHOSPHATASE"/>
    <property type="match status" value="1"/>
</dbReference>
<dbReference type="SUPFAM" id="SSF48317">
    <property type="entry name" value="Acid phosphatase/Vanadium-dependent haloperoxidase"/>
    <property type="match status" value="1"/>
</dbReference>
<feature type="transmembrane region" description="Helical" evidence="6">
    <location>
        <begin position="254"/>
        <end position="273"/>
    </location>
</feature>
<dbReference type="EMBL" id="ML978123">
    <property type="protein sequence ID" value="KAF2101340.1"/>
    <property type="molecule type" value="Genomic_DNA"/>
</dbReference>
<name>A0A9P4ILB3_9PEZI</name>
<comment type="caution">
    <text evidence="8">The sequence shown here is derived from an EMBL/GenBank/DDBJ whole genome shotgun (WGS) entry which is preliminary data.</text>
</comment>
<evidence type="ECO:0000256" key="4">
    <source>
        <dbReference type="ARBA" id="ARBA00022989"/>
    </source>
</evidence>
<keyword evidence="9" id="KW-1185">Reference proteome</keyword>